<organism evidence="2 3">
    <name type="scientific">Vibrio nigripulchritudo</name>
    <dbReference type="NCBI Taxonomy" id="28173"/>
    <lineage>
        <taxon>Bacteria</taxon>
        <taxon>Pseudomonadati</taxon>
        <taxon>Pseudomonadota</taxon>
        <taxon>Gammaproteobacteria</taxon>
        <taxon>Vibrionales</taxon>
        <taxon>Vibrionaceae</taxon>
        <taxon>Vibrio</taxon>
    </lineage>
</organism>
<accession>U4KFY2</accession>
<dbReference type="KEGG" id="vni:VIBNI_A2148"/>
<evidence type="ECO:0000256" key="1">
    <source>
        <dbReference type="SAM" id="SignalP"/>
    </source>
</evidence>
<sequence>MRNKIVNIAITCFLLVAASLNSASAAPIDPSLKNVEAEFPVDILSKFYLYGDTVDSNLIWFVPKFGSIAKDNTGFNQPEFDIGSAYSEHPDYFYGEELVWFSGAFDTRGFERDIEHLSQVASQKGYRILAAQPKAAETYFVVDGVDVQTLNLDCSESISTPYGDFPICYVFDQLGRKHPAEFVAKLESTLPENTMSDYVGFRGITVPFWKDTLKDLMGYGLPADDPFVGQNWDDKIQVVTVWDLDTHYNRPRGRININWSDLVHRFMIFQKSHPTLLSVSDIKRQINSWVKAALAAQNAPFYLQTFSANNDVNLITEAIYKVLNNRRLFVPQWVFTRDPIKVNVPSSATRSERRMIPIANGGITFFIPADVIEKPELRFAINKGVGNQPRADIDLYYGPSVLTLNPQTNMYIECLHGGWNLPVRWAQTSACLDSYSARQVSPRISLEAMKTFMPTSLK</sequence>
<evidence type="ECO:0000313" key="3">
    <source>
        <dbReference type="Proteomes" id="UP000016895"/>
    </source>
</evidence>
<keyword evidence="3" id="KW-1185">Reference proteome</keyword>
<dbReference type="RefSeq" id="WP_022551035.1">
    <property type="nucleotide sequence ID" value="NC_022528.1"/>
</dbReference>
<protein>
    <submittedName>
        <fullName evidence="2">Uncharacterized protein</fullName>
    </submittedName>
</protein>
<dbReference type="EMBL" id="FO203526">
    <property type="protein sequence ID" value="CCO58228.1"/>
    <property type="molecule type" value="Genomic_DNA"/>
</dbReference>
<reference evidence="2 3" key="1">
    <citation type="journal article" date="2013" name="ISME J.">
        <title>Comparative genomics of pathogenic lineages of Vibrio nigripulchritudo identifies virulence-associated traits.</title>
        <authorList>
            <person name="Goudenege D."/>
            <person name="Labreuche Y."/>
            <person name="Krin E."/>
            <person name="Ansquer D."/>
            <person name="Mangenot S."/>
            <person name="Calteau A."/>
            <person name="Medigue C."/>
            <person name="Mazel D."/>
            <person name="Polz M.F."/>
            <person name="Le Roux F."/>
        </authorList>
    </citation>
    <scope>NUCLEOTIDE SEQUENCE [LARGE SCALE GENOMIC DNA]</scope>
    <source>
        <strain evidence="3">SnF1</strain>
    </source>
</reference>
<gene>
    <name evidence="2" type="ORF">VIBNI_A2148</name>
</gene>
<dbReference type="STRING" id="28173.VIBNI_A2148"/>
<dbReference type="PATRIC" id="fig|1260221.3.peg.2039"/>
<dbReference type="OrthoDB" id="28717at2"/>
<keyword evidence="1" id="KW-0732">Signal</keyword>
<feature type="signal peptide" evidence="1">
    <location>
        <begin position="1"/>
        <end position="25"/>
    </location>
</feature>
<feature type="chain" id="PRO_5004650352" evidence="1">
    <location>
        <begin position="26"/>
        <end position="458"/>
    </location>
</feature>
<proteinExistence type="predicted"/>
<dbReference type="Proteomes" id="UP000016895">
    <property type="component" value="Chromosome 1"/>
</dbReference>
<evidence type="ECO:0000313" key="2">
    <source>
        <dbReference type="EMBL" id="CCO58228.1"/>
    </source>
</evidence>
<name>U4KFY2_9VIBR</name>
<dbReference type="AlphaFoldDB" id="U4KFY2"/>